<dbReference type="EMBL" id="JADIMY010000045">
    <property type="protein sequence ID" value="MBO8427337.1"/>
    <property type="molecule type" value="Genomic_DNA"/>
</dbReference>
<dbReference type="InterPro" id="IPR023214">
    <property type="entry name" value="HAD_sf"/>
</dbReference>
<dbReference type="SFLD" id="SFLDG01129">
    <property type="entry name" value="C1.5:_HAD__Beta-PGM__Phosphata"/>
    <property type="match status" value="1"/>
</dbReference>
<proteinExistence type="predicted"/>
<protein>
    <submittedName>
        <fullName evidence="1">HAD family hydrolase</fullName>
    </submittedName>
</protein>
<reference evidence="1" key="2">
    <citation type="journal article" date="2021" name="PeerJ">
        <title>Extensive microbial diversity within the chicken gut microbiome revealed by metagenomics and culture.</title>
        <authorList>
            <person name="Gilroy R."/>
            <person name="Ravi A."/>
            <person name="Getino M."/>
            <person name="Pursley I."/>
            <person name="Horton D.L."/>
            <person name="Alikhan N.F."/>
            <person name="Baker D."/>
            <person name="Gharbi K."/>
            <person name="Hall N."/>
            <person name="Watson M."/>
            <person name="Adriaenssens E.M."/>
            <person name="Foster-Nyarko E."/>
            <person name="Jarju S."/>
            <person name="Secka A."/>
            <person name="Antonio M."/>
            <person name="Oren A."/>
            <person name="Chaudhuri R.R."/>
            <person name="La Ragione R."/>
            <person name="Hildebrand F."/>
            <person name="Pallen M.J."/>
        </authorList>
    </citation>
    <scope>NUCLEOTIDE SEQUENCE</scope>
    <source>
        <strain evidence="1">11159</strain>
    </source>
</reference>
<dbReference type="Gene3D" id="1.10.150.520">
    <property type="match status" value="1"/>
</dbReference>
<dbReference type="Pfam" id="PF00702">
    <property type="entry name" value="Hydrolase"/>
    <property type="match status" value="1"/>
</dbReference>
<gene>
    <name evidence="1" type="ORF">IAC58_02100</name>
</gene>
<comment type="caution">
    <text evidence="1">The sequence shown here is derived from an EMBL/GenBank/DDBJ whole genome shotgun (WGS) entry which is preliminary data.</text>
</comment>
<reference evidence="1" key="1">
    <citation type="submission" date="2020-10" db="EMBL/GenBank/DDBJ databases">
        <authorList>
            <person name="Gilroy R."/>
        </authorList>
    </citation>
    <scope>NUCLEOTIDE SEQUENCE</scope>
    <source>
        <strain evidence="1">11159</strain>
    </source>
</reference>
<dbReference type="InterPro" id="IPR036412">
    <property type="entry name" value="HAD-like_sf"/>
</dbReference>
<organism evidence="1 2">
    <name type="scientific">Candidatus Onthovivens merdipullorum</name>
    <dbReference type="NCBI Taxonomy" id="2840889"/>
    <lineage>
        <taxon>Bacteria</taxon>
        <taxon>Bacillati</taxon>
        <taxon>Bacillota</taxon>
        <taxon>Bacilli</taxon>
        <taxon>Bacillales</taxon>
        <taxon>Candidatus Onthovivens</taxon>
    </lineage>
</organism>
<keyword evidence="1" id="KW-0378">Hydrolase</keyword>
<dbReference type="GO" id="GO:0016787">
    <property type="term" value="F:hydrolase activity"/>
    <property type="evidence" value="ECO:0007669"/>
    <property type="project" value="UniProtKB-KW"/>
</dbReference>
<dbReference type="SFLD" id="SFLDS00003">
    <property type="entry name" value="Haloacid_Dehalogenase"/>
    <property type="match status" value="1"/>
</dbReference>
<accession>A0A9D9DGN4</accession>
<dbReference type="SUPFAM" id="SSF56784">
    <property type="entry name" value="HAD-like"/>
    <property type="match status" value="1"/>
</dbReference>
<dbReference type="Gene3D" id="3.40.50.1000">
    <property type="entry name" value="HAD superfamily/HAD-like"/>
    <property type="match status" value="1"/>
</dbReference>
<sequence>MIKNVLFDLDGTLLPMKEKEFTKFYLTSLDEFVYKLGYDYKEFINNIIIGTELVVNNDGTKLNKEVFWNHLVSVYGLDILKLDNILDKYYDNEFNNGKLYCPANPISKDVIKLCLDKKYNIVLATNPIFPKIATYNRIKWAKLNPSDFLFITTYDNSYYSKPNIKYYEYILNKFNFDPNETLMVGNDVNEDMCITKLNVSTFLVTDYLKNISNLDISKFNKGNMSDLYNYLKELK</sequence>
<dbReference type="AlphaFoldDB" id="A0A9D9DGN4"/>
<evidence type="ECO:0000313" key="2">
    <source>
        <dbReference type="Proteomes" id="UP000823613"/>
    </source>
</evidence>
<dbReference type="CDD" id="cd01427">
    <property type="entry name" value="HAD_like"/>
    <property type="match status" value="1"/>
</dbReference>
<name>A0A9D9DGN4_9BACL</name>
<evidence type="ECO:0000313" key="1">
    <source>
        <dbReference type="EMBL" id="MBO8427337.1"/>
    </source>
</evidence>
<dbReference type="Proteomes" id="UP000823613">
    <property type="component" value="Unassembled WGS sequence"/>
</dbReference>